<dbReference type="AlphaFoldDB" id="X0SYV5"/>
<organism evidence="1">
    <name type="scientific">marine sediment metagenome</name>
    <dbReference type="NCBI Taxonomy" id="412755"/>
    <lineage>
        <taxon>unclassified sequences</taxon>
        <taxon>metagenomes</taxon>
        <taxon>ecological metagenomes</taxon>
    </lineage>
</organism>
<sequence>MSILKVFNSQFNEFISDILIVFPNDTNIKTAKFYVQKLMLVNPALLIKTWYESVTIPYSKEIDGGDFRFFLSKNYQDDIGNSDDYNSENVLGAIQLIKTKAQQMSKENTEKIIKYIQNLTKLSIMYIRK</sequence>
<proteinExistence type="predicted"/>
<reference evidence="1" key="1">
    <citation type="journal article" date="2014" name="Front. Microbiol.">
        <title>High frequency of phylogenetically diverse reductive dehalogenase-homologous genes in deep subseafloor sedimentary metagenomes.</title>
        <authorList>
            <person name="Kawai M."/>
            <person name="Futagami T."/>
            <person name="Toyoda A."/>
            <person name="Takaki Y."/>
            <person name="Nishi S."/>
            <person name="Hori S."/>
            <person name="Arai W."/>
            <person name="Tsubouchi T."/>
            <person name="Morono Y."/>
            <person name="Uchiyama I."/>
            <person name="Ito T."/>
            <person name="Fujiyama A."/>
            <person name="Inagaki F."/>
            <person name="Takami H."/>
        </authorList>
    </citation>
    <scope>NUCLEOTIDE SEQUENCE</scope>
    <source>
        <strain evidence="1">Expedition CK06-06</strain>
    </source>
</reference>
<evidence type="ECO:0000313" key="1">
    <source>
        <dbReference type="EMBL" id="GAF80326.1"/>
    </source>
</evidence>
<name>X0SYV5_9ZZZZ</name>
<accession>X0SYV5</accession>
<gene>
    <name evidence="1" type="ORF">S01H1_13974</name>
</gene>
<dbReference type="EMBL" id="BARS01007241">
    <property type="protein sequence ID" value="GAF80326.1"/>
    <property type="molecule type" value="Genomic_DNA"/>
</dbReference>
<comment type="caution">
    <text evidence="1">The sequence shown here is derived from an EMBL/GenBank/DDBJ whole genome shotgun (WGS) entry which is preliminary data.</text>
</comment>
<protein>
    <submittedName>
        <fullName evidence="1">Uncharacterized protein</fullName>
    </submittedName>
</protein>